<organism evidence="2">
    <name type="scientific">Gordonia sp. MP11Mi</name>
    <dbReference type="NCBI Taxonomy" id="3022769"/>
    <lineage>
        <taxon>Bacteria</taxon>
        <taxon>Bacillati</taxon>
        <taxon>Actinomycetota</taxon>
        <taxon>Actinomycetes</taxon>
        <taxon>Mycobacteriales</taxon>
        <taxon>Gordoniaceae</taxon>
        <taxon>Gordonia</taxon>
    </lineage>
</organism>
<feature type="transmembrane region" description="Helical" evidence="1">
    <location>
        <begin position="62"/>
        <end position="80"/>
    </location>
</feature>
<dbReference type="Pfam" id="PF11255">
    <property type="entry name" value="DUF3054"/>
    <property type="match status" value="1"/>
</dbReference>
<accession>A0AA97GU85</accession>
<keyword evidence="1" id="KW-0472">Membrane</keyword>
<name>A0AA97GU85_9ACTN</name>
<dbReference type="InterPro" id="IPR021414">
    <property type="entry name" value="DUF3054"/>
</dbReference>
<evidence type="ECO:0000256" key="1">
    <source>
        <dbReference type="SAM" id="Phobius"/>
    </source>
</evidence>
<feature type="transmembrane region" description="Helical" evidence="1">
    <location>
        <begin position="87"/>
        <end position="109"/>
    </location>
</feature>
<dbReference type="EMBL" id="CP128986">
    <property type="protein sequence ID" value="WOC12476.1"/>
    <property type="molecule type" value="Genomic_DNA"/>
</dbReference>
<protein>
    <recommendedName>
        <fullName evidence="3">DUF3054 domain-containing protein</fullName>
    </recommendedName>
</protein>
<evidence type="ECO:0000313" key="2">
    <source>
        <dbReference type="EMBL" id="WOC12476.1"/>
    </source>
</evidence>
<feature type="transmembrane region" description="Helical" evidence="1">
    <location>
        <begin position="21"/>
        <end position="42"/>
    </location>
</feature>
<keyword evidence="1" id="KW-1133">Transmembrane helix</keyword>
<dbReference type="AlphaFoldDB" id="A0AA97GU85"/>
<sequence>MTVPGYRRGMTSPATTASQRARSTALVLAGIADLIAICVFVAVGRRNHDEAGSVTGFLTTLWPFLVGAAFGWCITVVATGRRFAPTALVPAGVIVWVSTVVVGMILRVISGQGTALSFVIVATIATGVLLLGWRAIAALVAARSR</sequence>
<reference evidence="2" key="1">
    <citation type="submission" date="2023-06" db="EMBL/GenBank/DDBJ databases">
        <title>Gordonia sp. nov. and Pseudochrobactrum sp. nov., two species isolated from the burying beetle Nicrophorus vespilloides.</title>
        <authorList>
            <person name="Poehlein A."/>
            <person name="Guzman J."/>
            <person name="Daniel R."/>
            <person name="Vilcinskas A."/>
        </authorList>
    </citation>
    <scope>NUCLEOTIDE SEQUENCE</scope>
    <source>
        <strain evidence="2">MP11Mi</strain>
    </source>
</reference>
<gene>
    <name evidence="2" type="ORF">MP11Mi_15640</name>
</gene>
<evidence type="ECO:0008006" key="3">
    <source>
        <dbReference type="Google" id="ProtNLM"/>
    </source>
</evidence>
<feature type="transmembrane region" description="Helical" evidence="1">
    <location>
        <begin position="115"/>
        <end position="142"/>
    </location>
</feature>
<proteinExistence type="predicted"/>
<keyword evidence="1" id="KW-0812">Transmembrane</keyword>